<reference evidence="1 2" key="1">
    <citation type="journal article" date="2016" name="Sci. Rep.">
        <title>Peltaster fructicola genome reveals evolution from an invasive phytopathogen to an ectophytic parasite.</title>
        <authorList>
            <person name="Xu C."/>
            <person name="Chen H."/>
            <person name="Gleason M.L."/>
            <person name="Xu J.R."/>
            <person name="Liu H."/>
            <person name="Zhang R."/>
            <person name="Sun G."/>
        </authorList>
    </citation>
    <scope>NUCLEOTIDE SEQUENCE [LARGE SCALE GENOMIC DNA]</scope>
    <source>
        <strain evidence="1 2">LNHT1506</strain>
    </source>
</reference>
<dbReference type="EMBL" id="CP051143">
    <property type="protein sequence ID" value="QIX01558.1"/>
    <property type="molecule type" value="Genomic_DNA"/>
</dbReference>
<keyword evidence="2" id="KW-1185">Reference proteome</keyword>
<name>A0A6H0Y3Z1_9PEZI</name>
<dbReference type="AlphaFoldDB" id="A0A6H0Y3Z1"/>
<proteinExistence type="predicted"/>
<dbReference type="OrthoDB" id="2951834at2759"/>
<protein>
    <submittedName>
        <fullName evidence="1">Uncharacterized protein</fullName>
    </submittedName>
</protein>
<organism evidence="1 2">
    <name type="scientific">Peltaster fructicola</name>
    <dbReference type="NCBI Taxonomy" id="286661"/>
    <lineage>
        <taxon>Eukaryota</taxon>
        <taxon>Fungi</taxon>
        <taxon>Dikarya</taxon>
        <taxon>Ascomycota</taxon>
        <taxon>Pezizomycotina</taxon>
        <taxon>Dothideomycetes</taxon>
        <taxon>Dothideomycetes incertae sedis</taxon>
        <taxon>Peltaster</taxon>
    </lineage>
</organism>
<dbReference type="Proteomes" id="UP000503462">
    <property type="component" value="Chromosome 5"/>
</dbReference>
<accession>A0A6H0Y3Z1</accession>
<sequence length="286" mass="33957">MSLLALPAELRELIYNHLMPQEWSFYPFLRVGQASSRKPPRLPMLLVHQILTGEILHFFTKHTTWVIIPGNSLNHWQYFDSIPNESIHRRLVENPYIRFMQVVELIIYQYDSWWPHHPLTPEHTEYRARDELFCSEIQQIIRETCDALCNYAPLRWLIVTWYDGPHLQDWSDKPQMFAAFERLGDRTVLGDVLGHRDHEYLVRFRSAFLAHFEECDTRLTGTHRAALNYIEGLMDPMGMKGRRPLSLARRAAVNRRNARQGAKLLWLPPIEETMHFEQLVCTRQRQ</sequence>
<evidence type="ECO:0000313" key="2">
    <source>
        <dbReference type="Proteomes" id="UP000503462"/>
    </source>
</evidence>
<evidence type="ECO:0000313" key="1">
    <source>
        <dbReference type="EMBL" id="QIX01558.1"/>
    </source>
</evidence>
<gene>
    <name evidence="1" type="ORF">AMS68_007075</name>
</gene>